<accession>A0A2K2DUU9</accession>
<protein>
    <recommendedName>
        <fullName evidence="5">Knottin scorpion toxin-like domain-containing protein</fullName>
    </recommendedName>
</protein>
<dbReference type="Proteomes" id="UP000008810">
    <property type="component" value="Chromosome 1"/>
</dbReference>
<organism evidence="2">
    <name type="scientific">Brachypodium distachyon</name>
    <name type="common">Purple false brome</name>
    <name type="synonym">Trachynia distachya</name>
    <dbReference type="NCBI Taxonomy" id="15368"/>
    <lineage>
        <taxon>Eukaryota</taxon>
        <taxon>Viridiplantae</taxon>
        <taxon>Streptophyta</taxon>
        <taxon>Embryophyta</taxon>
        <taxon>Tracheophyta</taxon>
        <taxon>Spermatophyta</taxon>
        <taxon>Magnoliopsida</taxon>
        <taxon>Liliopsida</taxon>
        <taxon>Poales</taxon>
        <taxon>Poaceae</taxon>
        <taxon>BOP clade</taxon>
        <taxon>Pooideae</taxon>
        <taxon>Stipodae</taxon>
        <taxon>Brachypodieae</taxon>
        <taxon>Brachypodium</taxon>
    </lineage>
</organism>
<proteinExistence type="predicted"/>
<feature type="signal peptide" evidence="1">
    <location>
        <begin position="1"/>
        <end position="23"/>
    </location>
</feature>
<sequence>MDSRSAGVCVLLVLLLLGSPVSAERCETKRTWLYLCIKSTCEKPCEKLANEAQTTKWYSSCDGSFNGVCSCKICYPN</sequence>
<dbReference type="Gramene" id="PNT78044">
    <property type="protein sequence ID" value="PNT78044"/>
    <property type="gene ID" value="BRADI_1g72905v3"/>
</dbReference>
<name>A0A2K2DUU9_BRADI</name>
<dbReference type="EMBL" id="CM000880">
    <property type="protein sequence ID" value="PNT78044.1"/>
    <property type="molecule type" value="Genomic_DNA"/>
</dbReference>
<evidence type="ECO:0000313" key="3">
    <source>
        <dbReference type="EnsemblPlants" id="PNT78044"/>
    </source>
</evidence>
<dbReference type="AlphaFoldDB" id="A0A2K2DUU9"/>
<keyword evidence="1" id="KW-0732">Signal</keyword>
<evidence type="ECO:0000313" key="4">
    <source>
        <dbReference type="Proteomes" id="UP000008810"/>
    </source>
</evidence>
<reference evidence="3" key="3">
    <citation type="submission" date="2018-08" db="UniProtKB">
        <authorList>
            <consortium name="EnsemblPlants"/>
        </authorList>
    </citation>
    <scope>IDENTIFICATION</scope>
    <source>
        <strain evidence="3">cv. Bd21</strain>
    </source>
</reference>
<dbReference type="InParanoid" id="A0A2K2DUU9"/>
<feature type="chain" id="PRO_5033311825" description="Knottin scorpion toxin-like domain-containing protein" evidence="1">
    <location>
        <begin position="24"/>
        <end position="77"/>
    </location>
</feature>
<evidence type="ECO:0000313" key="2">
    <source>
        <dbReference type="EMBL" id="PNT78044.1"/>
    </source>
</evidence>
<dbReference type="EnsemblPlants" id="PNT78044">
    <property type="protein sequence ID" value="PNT78044"/>
    <property type="gene ID" value="BRADI_1g72905v3"/>
</dbReference>
<keyword evidence="4" id="KW-1185">Reference proteome</keyword>
<evidence type="ECO:0000256" key="1">
    <source>
        <dbReference type="SAM" id="SignalP"/>
    </source>
</evidence>
<gene>
    <name evidence="2" type="ORF">BRADI_1g72905v3</name>
</gene>
<evidence type="ECO:0008006" key="5">
    <source>
        <dbReference type="Google" id="ProtNLM"/>
    </source>
</evidence>
<reference evidence="2" key="2">
    <citation type="submission" date="2017-06" db="EMBL/GenBank/DDBJ databases">
        <title>WGS assembly of Brachypodium distachyon.</title>
        <authorList>
            <consortium name="The International Brachypodium Initiative"/>
            <person name="Lucas S."/>
            <person name="Harmon-Smith M."/>
            <person name="Lail K."/>
            <person name="Tice H."/>
            <person name="Grimwood J."/>
            <person name="Bruce D."/>
            <person name="Barry K."/>
            <person name="Shu S."/>
            <person name="Lindquist E."/>
            <person name="Wang M."/>
            <person name="Pitluck S."/>
            <person name="Vogel J.P."/>
            <person name="Garvin D.F."/>
            <person name="Mockler T.C."/>
            <person name="Schmutz J."/>
            <person name="Rokhsar D."/>
            <person name="Bevan M.W."/>
        </authorList>
    </citation>
    <scope>NUCLEOTIDE SEQUENCE</scope>
    <source>
        <strain evidence="2">Bd21</strain>
    </source>
</reference>
<reference evidence="2 3" key="1">
    <citation type="journal article" date="2010" name="Nature">
        <title>Genome sequencing and analysis of the model grass Brachypodium distachyon.</title>
        <authorList>
            <consortium name="International Brachypodium Initiative"/>
        </authorList>
    </citation>
    <scope>NUCLEOTIDE SEQUENCE [LARGE SCALE GENOMIC DNA]</scope>
    <source>
        <strain evidence="2 3">Bd21</strain>
    </source>
</reference>